<feature type="coiled-coil region" evidence="1">
    <location>
        <begin position="26"/>
        <end position="67"/>
    </location>
</feature>
<accession>A0A1I5UNQ8</accession>
<dbReference type="OrthoDB" id="2740276at2"/>
<evidence type="ECO:0000313" key="2">
    <source>
        <dbReference type="EMBL" id="SFP96818.1"/>
    </source>
</evidence>
<evidence type="ECO:0000313" key="3">
    <source>
        <dbReference type="Proteomes" id="UP000198734"/>
    </source>
</evidence>
<keyword evidence="1" id="KW-0175">Coiled coil</keyword>
<sequence length="169" mass="19799">MEGRGKVKKLGIIIFLLLFAMGCSNEDEMNQIVNDQENKIETQKKEIQKLEEELQQVKTDYSVFLQQADNKSRVIMRLIANSKFEELKKEYNVEFEVKDNAIDFGVPESNIPFRIDLARHPMFISSFNKHSEATEISYYIDNLETEERTLITMHFDKDGTFKFIFLGDI</sequence>
<proteinExistence type="predicted"/>
<organism evidence="2 3">
    <name type="scientific">Psychrobacillus psychrotolerans</name>
    <dbReference type="NCBI Taxonomy" id="126156"/>
    <lineage>
        <taxon>Bacteria</taxon>
        <taxon>Bacillati</taxon>
        <taxon>Bacillota</taxon>
        <taxon>Bacilli</taxon>
        <taxon>Bacillales</taxon>
        <taxon>Bacillaceae</taxon>
        <taxon>Psychrobacillus</taxon>
    </lineage>
</organism>
<keyword evidence="3" id="KW-1185">Reference proteome</keyword>
<dbReference type="PROSITE" id="PS51257">
    <property type="entry name" value="PROKAR_LIPOPROTEIN"/>
    <property type="match status" value="1"/>
</dbReference>
<dbReference type="Proteomes" id="UP000198734">
    <property type="component" value="Unassembled WGS sequence"/>
</dbReference>
<dbReference type="EMBL" id="FOXU01000001">
    <property type="protein sequence ID" value="SFP96818.1"/>
    <property type="molecule type" value="Genomic_DNA"/>
</dbReference>
<dbReference type="AlphaFoldDB" id="A0A1I5UNQ8"/>
<evidence type="ECO:0008006" key="4">
    <source>
        <dbReference type="Google" id="ProtNLM"/>
    </source>
</evidence>
<evidence type="ECO:0000256" key="1">
    <source>
        <dbReference type="SAM" id="Coils"/>
    </source>
</evidence>
<protein>
    <recommendedName>
        <fullName evidence="4">Lipoprotein</fullName>
    </recommendedName>
</protein>
<reference evidence="3" key="1">
    <citation type="submission" date="2016-10" db="EMBL/GenBank/DDBJ databases">
        <authorList>
            <person name="Varghese N."/>
            <person name="Submissions S."/>
        </authorList>
    </citation>
    <scope>NUCLEOTIDE SEQUENCE [LARGE SCALE GENOMIC DNA]</scope>
    <source>
        <strain evidence="3">DSM 11706</strain>
    </source>
</reference>
<gene>
    <name evidence="2" type="ORF">SAMN05421670_0471</name>
</gene>
<name>A0A1I5UNQ8_9BACI</name>
<dbReference type="RefSeq" id="WP_093533807.1">
    <property type="nucleotide sequence ID" value="NZ_FOXU01000001.1"/>
</dbReference>